<protein>
    <submittedName>
        <fullName evidence="6">Glycosyltransferase</fullName>
        <ecNumber evidence="6">2.4.-.-</ecNumber>
    </submittedName>
</protein>
<keyword evidence="7" id="KW-1185">Reference proteome</keyword>
<feature type="transmembrane region" description="Helical" evidence="4">
    <location>
        <begin position="353"/>
        <end position="376"/>
    </location>
</feature>
<dbReference type="GO" id="GO:0016757">
    <property type="term" value="F:glycosyltransferase activity"/>
    <property type="evidence" value="ECO:0007669"/>
    <property type="project" value="UniProtKB-KW"/>
</dbReference>
<feature type="transmembrane region" description="Helical" evidence="4">
    <location>
        <begin position="322"/>
        <end position="341"/>
    </location>
</feature>
<dbReference type="PANTHER" id="PTHR43630">
    <property type="entry name" value="POLY-BETA-1,6-N-ACETYL-D-GLUCOSAMINE SYNTHASE"/>
    <property type="match status" value="1"/>
</dbReference>
<dbReference type="EC" id="2.4.-.-" evidence="6"/>
<keyword evidence="4" id="KW-0812">Transmembrane</keyword>
<evidence type="ECO:0000256" key="2">
    <source>
        <dbReference type="ARBA" id="ARBA00022676"/>
    </source>
</evidence>
<accession>A0A9X1JNP8</accession>
<dbReference type="PANTHER" id="PTHR43630:SF1">
    <property type="entry name" value="POLY-BETA-1,6-N-ACETYL-D-GLUCOSAMINE SYNTHASE"/>
    <property type="match status" value="1"/>
</dbReference>
<comment type="caution">
    <text evidence="6">The sequence shown here is derived from an EMBL/GenBank/DDBJ whole genome shotgun (WGS) entry which is preliminary data.</text>
</comment>
<sequence length="388" mass="44241">MISTIAIIIIVVYLFLIGIFIYGFDMVNGFELQDLEPKNQFSIVIPFRNEADNLPQLLDSISRLNYPKNLFEVILVDDASSDNSVGLIRDFISNKSLGSTSNLLSEHNQGGIKVIQNIRVSNAPKKDAINSAITISKYEWIITTDADCILPTYWLDVFDEYIQTTDSDCIAAPVTYNVQQSFFDRFQTLDILSLQGITIGSFSIRKPFLCNGANFAYRKSVFKALEGFDGNTEIASGDDVFLLQKFIEKDAKKVRYLKSQKVIVTTRPVLNFQELIQQRLRWASKTSKSSNNFSKLVGLLVVLANLFCILIIPLVLFNLLMLKTALALCVIKFSIDFLLIYKATRFFKQKNVLFSFLFSSLLYPFFSIYIVVLSLFKSYKWKGRTFRK</sequence>
<feature type="domain" description="Glycosyltransferase 2-like" evidence="5">
    <location>
        <begin position="42"/>
        <end position="224"/>
    </location>
</feature>
<reference evidence="6" key="1">
    <citation type="submission" date="2021-04" db="EMBL/GenBank/DDBJ databases">
        <authorList>
            <person name="Pira H."/>
            <person name="Risdian C."/>
            <person name="Wink J."/>
        </authorList>
    </citation>
    <scope>NUCLEOTIDE SEQUENCE</scope>
    <source>
        <strain evidence="6">WHY3</strain>
    </source>
</reference>
<feature type="transmembrane region" description="Helical" evidence="4">
    <location>
        <begin position="296"/>
        <end position="316"/>
    </location>
</feature>
<evidence type="ECO:0000313" key="6">
    <source>
        <dbReference type="EMBL" id="MBV7269621.1"/>
    </source>
</evidence>
<keyword evidence="3 6" id="KW-0808">Transferase</keyword>
<feature type="transmembrane region" description="Helical" evidence="4">
    <location>
        <begin position="6"/>
        <end position="24"/>
    </location>
</feature>
<proteinExistence type="inferred from homology"/>
<name>A0A9X1JNP8_9FLAO</name>
<dbReference type="Proteomes" id="UP001138894">
    <property type="component" value="Unassembled WGS sequence"/>
</dbReference>
<evidence type="ECO:0000256" key="4">
    <source>
        <dbReference type="SAM" id="Phobius"/>
    </source>
</evidence>
<dbReference type="AlphaFoldDB" id="A0A9X1JNP8"/>
<organism evidence="6 7">
    <name type="scientific">Winogradskyella luteola</name>
    <dbReference type="NCBI Taxonomy" id="2828330"/>
    <lineage>
        <taxon>Bacteria</taxon>
        <taxon>Pseudomonadati</taxon>
        <taxon>Bacteroidota</taxon>
        <taxon>Flavobacteriia</taxon>
        <taxon>Flavobacteriales</taxon>
        <taxon>Flavobacteriaceae</taxon>
        <taxon>Winogradskyella</taxon>
    </lineage>
</organism>
<evidence type="ECO:0000256" key="3">
    <source>
        <dbReference type="ARBA" id="ARBA00022679"/>
    </source>
</evidence>
<dbReference type="InterPro" id="IPR001173">
    <property type="entry name" value="Glyco_trans_2-like"/>
</dbReference>
<gene>
    <name evidence="6" type="ORF">KCG49_10535</name>
</gene>
<keyword evidence="4" id="KW-1133">Transmembrane helix</keyword>
<evidence type="ECO:0000313" key="7">
    <source>
        <dbReference type="Proteomes" id="UP001138894"/>
    </source>
</evidence>
<dbReference type="CDD" id="cd04192">
    <property type="entry name" value="GT_2_like_e"/>
    <property type="match status" value="1"/>
</dbReference>
<dbReference type="Pfam" id="PF00535">
    <property type="entry name" value="Glycos_transf_2"/>
    <property type="match status" value="1"/>
</dbReference>
<dbReference type="EMBL" id="JAGSPD010000007">
    <property type="protein sequence ID" value="MBV7269621.1"/>
    <property type="molecule type" value="Genomic_DNA"/>
</dbReference>
<keyword evidence="2 6" id="KW-0328">Glycosyltransferase</keyword>
<dbReference type="RefSeq" id="WP_218546377.1">
    <property type="nucleotide sequence ID" value="NZ_JAGSPD010000007.1"/>
</dbReference>
<evidence type="ECO:0000256" key="1">
    <source>
        <dbReference type="ARBA" id="ARBA00006739"/>
    </source>
</evidence>
<comment type="similarity">
    <text evidence="1">Belongs to the glycosyltransferase 2 family.</text>
</comment>
<keyword evidence="4" id="KW-0472">Membrane</keyword>
<evidence type="ECO:0000259" key="5">
    <source>
        <dbReference type="Pfam" id="PF00535"/>
    </source>
</evidence>